<dbReference type="InterPro" id="IPR045864">
    <property type="entry name" value="aa-tRNA-synth_II/BPL/LPL"/>
</dbReference>
<sequence>MALRVALKTPKGTKDWCHADIRLRDHIFATIAAVFAAHGAVPLDTPVFERSEILAGKYGQDAKLIYNLQDQGGELCSLRYDLTVPFARWLAMNNILQIKRYHIAKVYRRDQPAIAKGRLREFYQCDFDIAGSFDPMIPDAEIIKILCKVLADLDIGSFTVKLNHRKLLDGIFQICGVPDSLIRPISSALPWDAVRNEMILEKGLDPLVADKIASYVKLKGGHDLLEILERDPAITSNPSASAALKDLGLLFNYLAALSILDKISFDLSLARGLDYYTGIIYEAVTQASQDDSIGSVAAGGRYDDLVGMFANKPNTIVPCVGISIGVERVFSILKSRTPIIDQNSVQVYVMAFGGGKDWTGFIAERLSICNILWDAGIKAELLYKNKPKPRPQFEAAERGKIPLAVILGQSEYPNGQVRVKKLGLKLDSDQGDLVNIGDLVQYLLKTLTELKL</sequence>
<dbReference type="EMBL" id="LXFE01002867">
    <property type="protein sequence ID" value="OLL22725.1"/>
    <property type="molecule type" value="Genomic_DNA"/>
</dbReference>
<dbReference type="InterPro" id="IPR004154">
    <property type="entry name" value="Anticodon-bd"/>
</dbReference>
<evidence type="ECO:0000256" key="11">
    <source>
        <dbReference type="ARBA" id="ARBA00047639"/>
    </source>
</evidence>
<keyword evidence="6" id="KW-0547">Nucleotide-binding</keyword>
<dbReference type="GO" id="GO:0004821">
    <property type="term" value="F:histidine-tRNA ligase activity"/>
    <property type="evidence" value="ECO:0007669"/>
    <property type="project" value="UniProtKB-EC"/>
</dbReference>
<comment type="catalytic activity">
    <reaction evidence="11">
        <text>tRNA(His) + L-histidine + ATP = L-histidyl-tRNA(His) + AMP + diphosphate + H(+)</text>
        <dbReference type="Rhea" id="RHEA:17313"/>
        <dbReference type="Rhea" id="RHEA-COMP:9665"/>
        <dbReference type="Rhea" id="RHEA-COMP:9689"/>
        <dbReference type="ChEBI" id="CHEBI:15378"/>
        <dbReference type="ChEBI" id="CHEBI:30616"/>
        <dbReference type="ChEBI" id="CHEBI:33019"/>
        <dbReference type="ChEBI" id="CHEBI:57595"/>
        <dbReference type="ChEBI" id="CHEBI:78442"/>
        <dbReference type="ChEBI" id="CHEBI:78527"/>
        <dbReference type="ChEBI" id="CHEBI:456215"/>
        <dbReference type="EC" id="6.1.1.21"/>
    </reaction>
</comment>
<evidence type="ECO:0000256" key="4">
    <source>
        <dbReference type="ARBA" id="ARBA00022490"/>
    </source>
</evidence>
<dbReference type="NCBIfam" id="TIGR00442">
    <property type="entry name" value="hisS"/>
    <property type="match status" value="1"/>
</dbReference>
<dbReference type="Gene3D" id="3.30.930.10">
    <property type="entry name" value="Bira Bifunctional Protein, Domain 2"/>
    <property type="match status" value="1"/>
</dbReference>
<dbReference type="OrthoDB" id="1906957at2759"/>
<dbReference type="InterPro" id="IPR036621">
    <property type="entry name" value="Anticodon-bd_dom_sf"/>
</dbReference>
<dbReference type="GO" id="GO:0005829">
    <property type="term" value="C:cytosol"/>
    <property type="evidence" value="ECO:0007669"/>
    <property type="project" value="TreeGrafter"/>
</dbReference>
<feature type="domain" description="Aminoacyl-transfer RNA synthetases class-II family profile" evidence="13">
    <location>
        <begin position="21"/>
        <end position="333"/>
    </location>
</feature>
<dbReference type="InterPro" id="IPR004516">
    <property type="entry name" value="HisRS/HisZ"/>
</dbReference>
<evidence type="ECO:0000256" key="10">
    <source>
        <dbReference type="ARBA" id="ARBA00030619"/>
    </source>
</evidence>
<dbReference type="CDD" id="cd00859">
    <property type="entry name" value="HisRS_anticodon"/>
    <property type="match status" value="1"/>
</dbReference>
<feature type="binding site" evidence="12">
    <location>
        <begin position="275"/>
        <end position="276"/>
    </location>
    <ligand>
        <name>L-histidine</name>
        <dbReference type="ChEBI" id="CHEBI:57595"/>
    </ligand>
</feature>
<accession>A0A1U7LJ94</accession>
<keyword evidence="15" id="KW-1185">Reference proteome</keyword>
<evidence type="ECO:0000256" key="8">
    <source>
        <dbReference type="ARBA" id="ARBA00022917"/>
    </source>
</evidence>
<dbReference type="FunFam" id="3.30.930.10:FF:000061">
    <property type="entry name" value="Histidine--tRNA ligase, cytoplasmic"/>
    <property type="match status" value="1"/>
</dbReference>
<dbReference type="InterPro" id="IPR006195">
    <property type="entry name" value="aa-tRNA-synth_II"/>
</dbReference>
<dbReference type="Pfam" id="PF13393">
    <property type="entry name" value="tRNA-synt_His"/>
    <property type="match status" value="1"/>
</dbReference>
<keyword evidence="4" id="KW-0963">Cytoplasm</keyword>
<dbReference type="Gene3D" id="3.40.50.800">
    <property type="entry name" value="Anticodon-binding domain"/>
    <property type="match status" value="1"/>
</dbReference>
<feature type="binding site" evidence="12">
    <location>
        <position position="128"/>
    </location>
    <ligand>
        <name>L-histidine</name>
        <dbReference type="ChEBI" id="CHEBI:57595"/>
    </ligand>
</feature>
<evidence type="ECO:0000256" key="1">
    <source>
        <dbReference type="ARBA" id="ARBA00004496"/>
    </source>
</evidence>
<evidence type="ECO:0000256" key="3">
    <source>
        <dbReference type="ARBA" id="ARBA00012815"/>
    </source>
</evidence>
<feature type="binding site" evidence="12">
    <location>
        <position position="108"/>
    </location>
    <ligand>
        <name>L-histidine</name>
        <dbReference type="ChEBI" id="CHEBI:57595"/>
    </ligand>
</feature>
<feature type="binding site" evidence="12">
    <location>
        <begin position="81"/>
        <end position="83"/>
    </location>
    <ligand>
        <name>L-histidine</name>
        <dbReference type="ChEBI" id="CHEBI:57595"/>
    </ligand>
</feature>
<dbReference type="SUPFAM" id="SSF55681">
    <property type="entry name" value="Class II aaRS and biotin synthetases"/>
    <property type="match status" value="1"/>
</dbReference>
<dbReference type="FunFam" id="3.40.50.800:FF:000015">
    <property type="entry name" value="Histidyl-tRNA synthetase, mitochondrial"/>
    <property type="match status" value="1"/>
</dbReference>
<gene>
    <name evidence="14" type="ORF">NEOLI_004744</name>
</gene>
<dbReference type="GO" id="GO:0006427">
    <property type="term" value="P:histidyl-tRNA aminoacylation"/>
    <property type="evidence" value="ECO:0007669"/>
    <property type="project" value="EnsemblFungi"/>
</dbReference>
<dbReference type="GO" id="GO:1990825">
    <property type="term" value="F:sequence-specific mRNA binding"/>
    <property type="evidence" value="ECO:0007669"/>
    <property type="project" value="EnsemblFungi"/>
</dbReference>
<dbReference type="PROSITE" id="PS50862">
    <property type="entry name" value="AA_TRNA_LIGASE_II"/>
    <property type="match status" value="1"/>
</dbReference>
<dbReference type="GO" id="GO:0005739">
    <property type="term" value="C:mitochondrion"/>
    <property type="evidence" value="ECO:0007669"/>
    <property type="project" value="EnsemblFungi"/>
</dbReference>
<dbReference type="GO" id="GO:0032543">
    <property type="term" value="P:mitochondrial translation"/>
    <property type="evidence" value="ECO:0007669"/>
    <property type="project" value="EnsemblFungi"/>
</dbReference>
<comment type="similarity">
    <text evidence="2">Belongs to the class-II aminoacyl-tRNA synthetase family.</text>
</comment>
<dbReference type="InterPro" id="IPR015807">
    <property type="entry name" value="His-tRNA-ligase"/>
</dbReference>
<keyword evidence="9" id="KW-0030">Aminoacyl-tRNA synthetase</keyword>
<evidence type="ECO:0000259" key="13">
    <source>
        <dbReference type="PROSITE" id="PS50862"/>
    </source>
</evidence>
<protein>
    <recommendedName>
        <fullName evidence="3">histidine--tRNA ligase</fullName>
        <ecNumber evidence="3">6.1.1.21</ecNumber>
    </recommendedName>
    <alternativeName>
        <fullName evidence="10">Histidyl-tRNA synthetase</fullName>
    </alternativeName>
</protein>
<comment type="caution">
    <text evidence="14">The sequence shown here is derived from an EMBL/GenBank/DDBJ whole genome shotgun (WGS) entry which is preliminary data.</text>
</comment>
<evidence type="ECO:0000256" key="12">
    <source>
        <dbReference type="PIRSR" id="PIRSR001549-1"/>
    </source>
</evidence>
<dbReference type="PANTHER" id="PTHR11476">
    <property type="entry name" value="HISTIDYL-TRNA SYNTHETASE"/>
    <property type="match status" value="1"/>
</dbReference>
<comment type="subcellular location">
    <subcellularLocation>
        <location evidence="1">Cytoplasm</location>
    </subcellularLocation>
</comment>
<keyword evidence="7" id="KW-0067">ATP-binding</keyword>
<evidence type="ECO:0000313" key="15">
    <source>
        <dbReference type="Proteomes" id="UP000186594"/>
    </source>
</evidence>
<dbReference type="Proteomes" id="UP000186594">
    <property type="component" value="Unassembled WGS sequence"/>
</dbReference>
<dbReference type="InterPro" id="IPR033656">
    <property type="entry name" value="HisRS_anticodon"/>
</dbReference>
<evidence type="ECO:0000313" key="14">
    <source>
        <dbReference type="EMBL" id="OLL22725.1"/>
    </source>
</evidence>
<keyword evidence="5 14" id="KW-0436">Ligase</keyword>
<evidence type="ECO:0000256" key="2">
    <source>
        <dbReference type="ARBA" id="ARBA00008226"/>
    </source>
</evidence>
<proteinExistence type="inferred from homology"/>
<name>A0A1U7LJ94_NEOID</name>
<evidence type="ECO:0000256" key="7">
    <source>
        <dbReference type="ARBA" id="ARBA00022840"/>
    </source>
</evidence>
<evidence type="ECO:0000256" key="6">
    <source>
        <dbReference type="ARBA" id="ARBA00022741"/>
    </source>
</evidence>
<dbReference type="PANTHER" id="PTHR11476:SF7">
    <property type="entry name" value="HISTIDINE--TRNA LIGASE"/>
    <property type="match status" value="1"/>
</dbReference>
<evidence type="ECO:0000256" key="5">
    <source>
        <dbReference type="ARBA" id="ARBA00022598"/>
    </source>
</evidence>
<evidence type="ECO:0000256" key="9">
    <source>
        <dbReference type="ARBA" id="ARBA00023146"/>
    </source>
</evidence>
<dbReference type="GO" id="GO:0005524">
    <property type="term" value="F:ATP binding"/>
    <property type="evidence" value="ECO:0007669"/>
    <property type="project" value="UniProtKB-KW"/>
</dbReference>
<dbReference type="InterPro" id="IPR041715">
    <property type="entry name" value="HisRS-like_core"/>
</dbReference>
<feature type="binding site" evidence="12">
    <location>
        <position position="124"/>
    </location>
    <ligand>
        <name>L-histidine</name>
        <dbReference type="ChEBI" id="CHEBI:57595"/>
    </ligand>
</feature>
<dbReference type="SUPFAM" id="SSF52954">
    <property type="entry name" value="Class II aaRS ABD-related"/>
    <property type="match status" value="1"/>
</dbReference>
<dbReference type="CDD" id="cd00773">
    <property type="entry name" value="HisRS-like_core"/>
    <property type="match status" value="1"/>
</dbReference>
<dbReference type="STRING" id="1198029.A0A1U7LJ94"/>
<dbReference type="PIRSF" id="PIRSF001549">
    <property type="entry name" value="His-tRNA_synth"/>
    <property type="match status" value="1"/>
</dbReference>
<dbReference type="AlphaFoldDB" id="A0A1U7LJ94"/>
<dbReference type="Pfam" id="PF03129">
    <property type="entry name" value="HGTP_anticodon"/>
    <property type="match status" value="1"/>
</dbReference>
<reference evidence="14 15" key="1">
    <citation type="submission" date="2016-04" db="EMBL/GenBank/DDBJ databases">
        <title>Evolutionary innovation and constraint leading to complex multicellularity in the Ascomycota.</title>
        <authorList>
            <person name="Cisse O."/>
            <person name="Nguyen A."/>
            <person name="Hewitt D.A."/>
            <person name="Jedd G."/>
            <person name="Stajich J.E."/>
        </authorList>
    </citation>
    <scope>NUCLEOTIDE SEQUENCE [LARGE SCALE GENOMIC DNA]</scope>
    <source>
        <strain evidence="14 15">DAH-3</strain>
    </source>
</reference>
<dbReference type="OMA" id="CGGGNFK"/>
<dbReference type="EC" id="6.1.1.21" evidence="3"/>
<organism evidence="14 15">
    <name type="scientific">Neolecta irregularis (strain DAH-3)</name>
    <dbReference type="NCBI Taxonomy" id="1198029"/>
    <lineage>
        <taxon>Eukaryota</taxon>
        <taxon>Fungi</taxon>
        <taxon>Dikarya</taxon>
        <taxon>Ascomycota</taxon>
        <taxon>Taphrinomycotina</taxon>
        <taxon>Neolectales</taxon>
        <taxon>Neolectaceae</taxon>
        <taxon>Neolecta</taxon>
    </lineage>
</organism>
<feature type="binding site" evidence="12">
    <location>
        <position position="271"/>
    </location>
    <ligand>
        <name>L-histidine</name>
        <dbReference type="ChEBI" id="CHEBI:57595"/>
    </ligand>
</feature>
<keyword evidence="8" id="KW-0648">Protein biosynthesis</keyword>